<reference evidence="1 2" key="1">
    <citation type="journal article" date="2021" name="Hortic Res">
        <title>High-quality reference genome and annotation aids understanding of berry development for evergreen blueberry (Vaccinium darrowii).</title>
        <authorList>
            <person name="Yu J."/>
            <person name="Hulse-Kemp A.M."/>
            <person name="Babiker E."/>
            <person name="Staton M."/>
        </authorList>
    </citation>
    <scope>NUCLEOTIDE SEQUENCE [LARGE SCALE GENOMIC DNA]</scope>
    <source>
        <strain evidence="2">cv. NJ 8807/NJ 8810</strain>
        <tissue evidence="1">Young leaf</tissue>
    </source>
</reference>
<dbReference type="EMBL" id="CM037157">
    <property type="protein sequence ID" value="KAH7849468.1"/>
    <property type="molecule type" value="Genomic_DNA"/>
</dbReference>
<name>A0ACB7Y7D3_9ERIC</name>
<dbReference type="Proteomes" id="UP000828048">
    <property type="component" value="Chromosome 7"/>
</dbReference>
<gene>
    <name evidence="1" type="ORF">Vadar_018297</name>
</gene>
<proteinExistence type="predicted"/>
<keyword evidence="2" id="KW-1185">Reference proteome</keyword>
<comment type="caution">
    <text evidence="1">The sequence shown here is derived from an EMBL/GenBank/DDBJ whole genome shotgun (WGS) entry which is preliminary data.</text>
</comment>
<accession>A0ACB7Y7D3</accession>
<evidence type="ECO:0000313" key="2">
    <source>
        <dbReference type="Proteomes" id="UP000828048"/>
    </source>
</evidence>
<sequence length="421" mass="48442">MEVIGSILSPLCPLGSPKPKHLRVRSQQNDSSNRALARKILRHWKQEVNQNTTTDCAALIQSLSRKNLPHVAQEIFLEMKSEGFPIDGSALSALMLCYADNNLFLEAQAIWDQILNSSFVPNIQIVSQLFDAYGRMGQFDEVIRILHQVSMRHSSLLPEIYLVALSFFGKQGQLEMMENTLRDMISRGFSIDSASANAFLMYYSIFGSLAEMETAYARLKRSRILIEEEGIRAVSLAYIKRKKFYSLGEFLRDVGLRRRNVGNLLWNLLLLSYAANFKMKSLQREFLRMVESGFNPDLTTFNIRSLAFSKMSLFWDLHVSLEHMKHEKVVPDLVTYGCVVDAYLDRRVGMNLDFALSKMNVHDSARVATDPVVFEVLGKGDFHSSSESFLEFKKWKNWTYRKLIATYLKKKCRSSQIFWNY</sequence>
<protein>
    <submittedName>
        <fullName evidence="1">Uncharacterized protein</fullName>
    </submittedName>
</protein>
<organism evidence="1 2">
    <name type="scientific">Vaccinium darrowii</name>
    <dbReference type="NCBI Taxonomy" id="229202"/>
    <lineage>
        <taxon>Eukaryota</taxon>
        <taxon>Viridiplantae</taxon>
        <taxon>Streptophyta</taxon>
        <taxon>Embryophyta</taxon>
        <taxon>Tracheophyta</taxon>
        <taxon>Spermatophyta</taxon>
        <taxon>Magnoliopsida</taxon>
        <taxon>eudicotyledons</taxon>
        <taxon>Gunneridae</taxon>
        <taxon>Pentapetalae</taxon>
        <taxon>asterids</taxon>
        <taxon>Ericales</taxon>
        <taxon>Ericaceae</taxon>
        <taxon>Vaccinioideae</taxon>
        <taxon>Vaccinieae</taxon>
        <taxon>Vaccinium</taxon>
    </lineage>
</organism>
<evidence type="ECO:0000313" key="1">
    <source>
        <dbReference type="EMBL" id="KAH7849468.1"/>
    </source>
</evidence>